<evidence type="ECO:0000313" key="2">
    <source>
        <dbReference type="Proteomes" id="UP000032702"/>
    </source>
</evidence>
<evidence type="ECO:0000313" key="1">
    <source>
        <dbReference type="EMBL" id="EAU68463.1"/>
    </source>
</evidence>
<sequence length="85" mass="9400">MPPWPGDRHRVQCVVDDQQCSAARMKRFLMTVEDCLSFLKVTGSRQQFGKFGRLFSLCLSKAIEDGGPPEKAGFINPGIGRNTGI</sequence>
<reference evidence="1 2" key="1">
    <citation type="submission" date="2006-04" db="EMBL/GenBank/DDBJ databases">
        <authorList>
            <person name="Nierman W.C."/>
        </authorList>
    </citation>
    <scope>NUCLEOTIDE SEQUENCE [LARGE SCALE GENOMIC DNA]</scope>
    <source>
        <strain evidence="1 2">DW4/3-1</strain>
    </source>
</reference>
<name>Q099P7_STIAD</name>
<comment type="caution">
    <text evidence="1">The sequence shown here is derived from an EMBL/GenBank/DDBJ whole genome shotgun (WGS) entry which is preliminary data.</text>
</comment>
<dbReference type="EMBL" id="AAMD01000017">
    <property type="protein sequence ID" value="EAU68463.1"/>
    <property type="molecule type" value="Genomic_DNA"/>
</dbReference>
<accession>Q099P7</accession>
<proteinExistence type="predicted"/>
<organism evidence="1 2">
    <name type="scientific">Stigmatella aurantiaca (strain DW4/3-1)</name>
    <dbReference type="NCBI Taxonomy" id="378806"/>
    <lineage>
        <taxon>Bacteria</taxon>
        <taxon>Pseudomonadati</taxon>
        <taxon>Myxococcota</taxon>
        <taxon>Myxococcia</taxon>
        <taxon>Myxococcales</taxon>
        <taxon>Cystobacterineae</taxon>
        <taxon>Archangiaceae</taxon>
        <taxon>Stigmatella</taxon>
    </lineage>
</organism>
<protein>
    <submittedName>
        <fullName evidence="1">Uncharacterized protein</fullName>
    </submittedName>
</protein>
<gene>
    <name evidence="1" type="ORF">STIAU_3301</name>
</gene>
<dbReference type="Proteomes" id="UP000032702">
    <property type="component" value="Unassembled WGS sequence"/>
</dbReference>
<dbReference type="AlphaFoldDB" id="Q099P7"/>